<gene>
    <name evidence="1" type="ORF">KDI_37070</name>
</gene>
<evidence type="ECO:0000313" key="1">
    <source>
        <dbReference type="EMBL" id="GCF10143.1"/>
    </source>
</evidence>
<keyword evidence="2" id="KW-1185">Reference proteome</keyword>
<protein>
    <submittedName>
        <fullName evidence="1">Uncharacterized protein</fullName>
    </submittedName>
</protein>
<dbReference type="Proteomes" id="UP000322530">
    <property type="component" value="Unassembled WGS sequence"/>
</dbReference>
<dbReference type="EMBL" id="BIXY01000061">
    <property type="protein sequence ID" value="GCF10143.1"/>
    <property type="molecule type" value="Genomic_DNA"/>
</dbReference>
<comment type="caution">
    <text evidence="1">The sequence shown here is derived from an EMBL/GenBank/DDBJ whole genome shotgun (WGS) entry which is preliminary data.</text>
</comment>
<dbReference type="AlphaFoldDB" id="A0A5A5TGE5"/>
<name>A0A5A5TGE5_9CHLR</name>
<sequence>MSEFRNIKSMSNNQRCLSFVHNKGGKFVPQGSDVGACRGRNRGALSSSRTTIVPQRSVMRPNAILEIGMGLRGEGIVR</sequence>
<accession>A0A5A5TGE5</accession>
<proteinExistence type="predicted"/>
<evidence type="ECO:0000313" key="2">
    <source>
        <dbReference type="Proteomes" id="UP000322530"/>
    </source>
</evidence>
<organism evidence="1 2">
    <name type="scientific">Dictyobacter arantiisoli</name>
    <dbReference type="NCBI Taxonomy" id="2014874"/>
    <lineage>
        <taxon>Bacteria</taxon>
        <taxon>Bacillati</taxon>
        <taxon>Chloroflexota</taxon>
        <taxon>Ktedonobacteria</taxon>
        <taxon>Ktedonobacterales</taxon>
        <taxon>Dictyobacteraceae</taxon>
        <taxon>Dictyobacter</taxon>
    </lineage>
</organism>
<reference evidence="1 2" key="1">
    <citation type="submission" date="2019-01" db="EMBL/GenBank/DDBJ databases">
        <title>Draft genome sequence of Dictyobacter sp. Uno17.</title>
        <authorList>
            <person name="Wang C.M."/>
            <person name="Zheng Y."/>
            <person name="Sakai Y."/>
            <person name="Abe K."/>
            <person name="Yokota A."/>
            <person name="Yabe S."/>
        </authorList>
    </citation>
    <scope>NUCLEOTIDE SEQUENCE [LARGE SCALE GENOMIC DNA]</scope>
    <source>
        <strain evidence="1 2">Uno17</strain>
    </source>
</reference>